<dbReference type="Pfam" id="PF00171">
    <property type="entry name" value="Aldedh"/>
    <property type="match status" value="1"/>
</dbReference>
<dbReference type="InterPro" id="IPR015590">
    <property type="entry name" value="Aldehyde_DH_dom"/>
</dbReference>
<proteinExistence type="predicted"/>
<dbReference type="InterPro" id="IPR011966">
    <property type="entry name" value="PaaN-DH"/>
</dbReference>
<reference evidence="4 5" key="1">
    <citation type="submission" date="2018-05" db="EMBL/GenBank/DDBJ databases">
        <title>Zavarzinia sp. HR-AS.</title>
        <authorList>
            <person name="Lee Y."/>
            <person name="Jeon C.O."/>
        </authorList>
    </citation>
    <scope>NUCLEOTIDE SEQUENCE [LARGE SCALE GENOMIC DNA]</scope>
    <source>
        <strain evidence="4 5">HR-AS</strain>
    </source>
</reference>
<dbReference type="EMBL" id="QGLE01000024">
    <property type="protein sequence ID" value="PWR17549.1"/>
    <property type="molecule type" value="Genomic_DNA"/>
</dbReference>
<organism evidence="4 5">
    <name type="scientific">Zavarzinia aquatilis</name>
    <dbReference type="NCBI Taxonomy" id="2211142"/>
    <lineage>
        <taxon>Bacteria</taxon>
        <taxon>Pseudomonadati</taxon>
        <taxon>Pseudomonadota</taxon>
        <taxon>Alphaproteobacteria</taxon>
        <taxon>Rhodospirillales</taxon>
        <taxon>Zavarziniaceae</taxon>
        <taxon>Zavarzinia</taxon>
    </lineage>
</organism>
<dbReference type="InterPro" id="IPR002539">
    <property type="entry name" value="MaoC-like_dom"/>
</dbReference>
<dbReference type="NCBIfam" id="TIGR02278">
    <property type="entry name" value="PaaN-DH"/>
    <property type="match status" value="1"/>
</dbReference>
<dbReference type="InterPro" id="IPR016163">
    <property type="entry name" value="Ald_DH_C"/>
</dbReference>
<feature type="domain" description="Aldehyde dehydrogenase" evidence="2">
    <location>
        <begin position="28"/>
        <end position="447"/>
    </location>
</feature>
<dbReference type="NCBIfam" id="NF008868">
    <property type="entry name" value="PRK11903.1"/>
    <property type="match status" value="1"/>
</dbReference>
<evidence type="ECO:0000313" key="4">
    <source>
        <dbReference type="EMBL" id="PWR17549.1"/>
    </source>
</evidence>
<dbReference type="Gene3D" id="3.40.605.10">
    <property type="entry name" value="Aldehyde Dehydrogenase, Chain A, domain 1"/>
    <property type="match status" value="1"/>
</dbReference>
<dbReference type="GO" id="GO:0016620">
    <property type="term" value="F:oxidoreductase activity, acting on the aldehyde or oxo group of donors, NAD or NADP as acceptor"/>
    <property type="evidence" value="ECO:0007669"/>
    <property type="project" value="InterPro"/>
</dbReference>
<dbReference type="PANTHER" id="PTHR43111">
    <property type="entry name" value="ALDEHYDE DEHYDROGENASE B-RELATED"/>
    <property type="match status" value="1"/>
</dbReference>
<accession>A0A317DSA1</accession>
<dbReference type="SUPFAM" id="SSF54637">
    <property type="entry name" value="Thioesterase/thiol ester dehydrase-isomerase"/>
    <property type="match status" value="1"/>
</dbReference>
<dbReference type="Gene3D" id="3.40.309.10">
    <property type="entry name" value="Aldehyde Dehydrogenase, Chain A, domain 2"/>
    <property type="match status" value="1"/>
</dbReference>
<dbReference type="CDD" id="cd07128">
    <property type="entry name" value="ALDH_MaoC-N"/>
    <property type="match status" value="1"/>
</dbReference>
<evidence type="ECO:0000259" key="2">
    <source>
        <dbReference type="Pfam" id="PF00171"/>
    </source>
</evidence>
<dbReference type="Proteomes" id="UP000245461">
    <property type="component" value="Unassembled WGS sequence"/>
</dbReference>
<evidence type="ECO:0000313" key="5">
    <source>
        <dbReference type="Proteomes" id="UP000245461"/>
    </source>
</evidence>
<dbReference type="Pfam" id="PF01575">
    <property type="entry name" value="MaoC_dehydratas"/>
    <property type="match status" value="1"/>
</dbReference>
<feature type="domain" description="MaoC-like" evidence="3">
    <location>
        <begin position="541"/>
        <end position="655"/>
    </location>
</feature>
<dbReference type="SUPFAM" id="SSF53720">
    <property type="entry name" value="ALDH-like"/>
    <property type="match status" value="1"/>
</dbReference>
<protein>
    <submittedName>
        <fullName evidence="4">Phenylacetic acid degradation bifunctional protein PaaZ</fullName>
    </submittedName>
</protein>
<keyword evidence="5" id="KW-1185">Reference proteome</keyword>
<sequence>MVKLASYACNRWIEAATDAQPIASAIDGATVALASSSDVDFAAVANHARHRGLPALRRLTFQGRAGLLKKLAQYLSEHKDALYDLSFHTGATRRDSAIDIDGGIGTLFAYAGMGRRELPDSNVLLDGPQMSLSRQGSFVGRHIETPMDGIAIHVNAYNFPCWGMLEKLAPALLAGVPCIVKPATQTAYVTEAMVRLIVASGILPEGSIQLICGRLGDLLDHVTGQDLVSFTGSIETSLLLRNHPALARNATRFVAERDSLNAAILAPDVEPGSPEFDIFVREVTREMTVKAGQKCTAIRRILVPAATIDAVTTAIAAKLSRVVVGDPRAEGVTMGPLVSLDQREDVGRRVEALRAEADLVIGEIDNPVVTGADASKGGYLPPILLRARNPKQASAVHAVEAFGPVSTLLAYDDVAEAVALARRGEGSLVATAVTRDADIAAEIAFGIASYHGRLHLIDRDSAAESTGHGSPLPGLVHGGPGRAGGGEELGGMRGVHHYLQRTAIQASPALLTRLGGHWNKGAPEIAENEHPFRRGFEALALGETIRTRPRTVTLDDIEHFAHFTGDTFYAHMDEAAARANPFFPGRVAHGYLILSFAAGLFVEPAPGPVLANYGLDSLRFLKPVSPGDAIAVRLTVKQKAPRNADYGEVRWDVEVTNQNDETVATYELLTLNALTERAA</sequence>
<dbReference type="InterPro" id="IPR016161">
    <property type="entry name" value="Ald_DH/histidinol_DH"/>
</dbReference>
<dbReference type="OrthoDB" id="9759612at2"/>
<evidence type="ECO:0000259" key="3">
    <source>
        <dbReference type="Pfam" id="PF01575"/>
    </source>
</evidence>
<dbReference type="InterPro" id="IPR016162">
    <property type="entry name" value="Ald_DH_N"/>
</dbReference>
<comment type="caution">
    <text evidence="4">The sequence shown here is derived from an EMBL/GenBank/DDBJ whole genome shotgun (WGS) entry which is preliminary data.</text>
</comment>
<keyword evidence="1" id="KW-0560">Oxidoreductase</keyword>
<dbReference type="Gene3D" id="3.10.129.10">
    <property type="entry name" value="Hotdog Thioesterase"/>
    <property type="match status" value="1"/>
</dbReference>
<dbReference type="InterPro" id="IPR029069">
    <property type="entry name" value="HotDog_dom_sf"/>
</dbReference>
<gene>
    <name evidence="4" type="ORF">DKG74_21080</name>
</gene>
<name>A0A317DSA1_9PROT</name>
<evidence type="ECO:0000256" key="1">
    <source>
        <dbReference type="ARBA" id="ARBA00023002"/>
    </source>
</evidence>
<dbReference type="AlphaFoldDB" id="A0A317DSA1"/>
<dbReference type="PANTHER" id="PTHR43111:SF1">
    <property type="entry name" value="ALDEHYDE DEHYDROGENASE B-RELATED"/>
    <property type="match status" value="1"/>
</dbReference>